<keyword evidence="6 8" id="KW-0472">Membrane</keyword>
<keyword evidence="3" id="KW-0813">Transport</keyword>
<dbReference type="STRING" id="35128.B8C0X7"/>
<dbReference type="PaxDb" id="35128-Thaps4100"/>
<keyword evidence="10" id="KW-1185">Reference proteome</keyword>
<dbReference type="EMBL" id="CM000641">
    <property type="protein sequence ID" value="EED92682.1"/>
    <property type="molecule type" value="Genomic_DNA"/>
</dbReference>
<dbReference type="OMA" id="WINIMYI"/>
<evidence type="ECO:0000313" key="9">
    <source>
        <dbReference type="EMBL" id="EED92682.1"/>
    </source>
</evidence>
<keyword evidence="4 8" id="KW-0812">Transmembrane</keyword>
<comment type="subcellular location">
    <subcellularLocation>
        <location evidence="1">Membrane</location>
        <topology evidence="1">Multi-pass membrane protein</topology>
    </subcellularLocation>
</comment>
<keyword evidence="5 8" id="KW-1133">Transmembrane helix</keyword>
<evidence type="ECO:0000256" key="7">
    <source>
        <dbReference type="SAM" id="MobiDB-lite"/>
    </source>
</evidence>
<organism evidence="9 10">
    <name type="scientific">Thalassiosira pseudonana</name>
    <name type="common">Marine diatom</name>
    <name type="synonym">Cyclotella nana</name>
    <dbReference type="NCBI Taxonomy" id="35128"/>
    <lineage>
        <taxon>Eukaryota</taxon>
        <taxon>Sar</taxon>
        <taxon>Stramenopiles</taxon>
        <taxon>Ochrophyta</taxon>
        <taxon>Bacillariophyta</taxon>
        <taxon>Coscinodiscophyceae</taxon>
        <taxon>Thalassiosirophycidae</taxon>
        <taxon>Thalassiosirales</taxon>
        <taxon>Thalassiosiraceae</taxon>
        <taxon>Thalassiosira</taxon>
    </lineage>
</organism>
<name>B8C0X7_THAPS</name>
<feature type="transmembrane region" description="Helical" evidence="8">
    <location>
        <begin position="103"/>
        <end position="121"/>
    </location>
</feature>
<feature type="transmembrane region" description="Helical" evidence="8">
    <location>
        <begin position="225"/>
        <end position="244"/>
    </location>
</feature>
<dbReference type="KEGG" id="tps:THAPSDRAFT_4100"/>
<feature type="transmembrane region" description="Helical" evidence="8">
    <location>
        <begin position="141"/>
        <end position="164"/>
    </location>
</feature>
<evidence type="ECO:0000256" key="6">
    <source>
        <dbReference type="ARBA" id="ARBA00023136"/>
    </source>
</evidence>
<dbReference type="RefSeq" id="XP_002289145.1">
    <property type="nucleotide sequence ID" value="XM_002289109.1"/>
</dbReference>
<sequence length="546" mass="59965">MELEKEPADGPSPPSPRTYEVDADGNFNLGYVDNGNISLEDELHTTDDSVDECLPDDSTDHSDPLLTSYNLANDDAKEVDTSISTSSSSNNNFSSTSKEDTKLLITFLLMLLIGTANKIFQKLQAIPMYNYPNSLNLLQNFVYVPLCFMYILPVSRFGLFGNAIPHEVSVMSKKPFVVMGLLDCVTCMLLTFAAVYLPGSLLILLPQAAIPISMVLSKRLKGETYAMYQYMGAVVVILGICVVLEPLVTQRHSSDYVCEAFDEEEFCSLCGGEVDEEGCLSHRTINSGGENDLLGVAVGERTSISVEPWKMDEHHVTLRSLVGSALQSMDTASSASATGDDHDGAICQWIPSSSTQSSSTSESTTTLLIWSIITIIACIPMTLSSIYKEMALSGSQTNIDPIFLNGWVAFYQFLFSFPFAFPAGMMSSPAVTPAELPSNIWDGIKCYLGISTITTGCHPDDQCHEAPFYVNMFLMLIAFKCGIPSWRTIPPLPWRRGKNRYRRNPAVVLNEKMFEWNAPVYDESEDDLAVGSTSQLAEPLLLSPLD</sequence>
<evidence type="ECO:0000256" key="5">
    <source>
        <dbReference type="ARBA" id="ARBA00022989"/>
    </source>
</evidence>
<protein>
    <submittedName>
        <fullName evidence="9">Uncharacterized protein</fullName>
    </submittedName>
</protein>
<gene>
    <name evidence="9" type="ORF">THAPSDRAFT_4100</name>
</gene>
<feature type="region of interest" description="Disordered" evidence="7">
    <location>
        <begin position="48"/>
        <end position="67"/>
    </location>
</feature>
<evidence type="ECO:0000256" key="4">
    <source>
        <dbReference type="ARBA" id="ARBA00022692"/>
    </source>
</evidence>
<feature type="region of interest" description="Disordered" evidence="7">
    <location>
        <begin position="1"/>
        <end position="25"/>
    </location>
</feature>
<evidence type="ECO:0000256" key="1">
    <source>
        <dbReference type="ARBA" id="ARBA00004141"/>
    </source>
</evidence>
<dbReference type="PANTHER" id="PTHR31326:SF1">
    <property type="entry name" value="PROTEIN CLT2, CHLOROPLASTIC"/>
    <property type="match status" value="1"/>
</dbReference>
<accession>B8C0X7</accession>
<reference evidence="9 10" key="2">
    <citation type="journal article" date="2008" name="Nature">
        <title>The Phaeodactylum genome reveals the evolutionary history of diatom genomes.</title>
        <authorList>
            <person name="Bowler C."/>
            <person name="Allen A.E."/>
            <person name="Badger J.H."/>
            <person name="Grimwood J."/>
            <person name="Jabbari K."/>
            <person name="Kuo A."/>
            <person name="Maheswari U."/>
            <person name="Martens C."/>
            <person name="Maumus F."/>
            <person name="Otillar R.P."/>
            <person name="Rayko E."/>
            <person name="Salamov A."/>
            <person name="Vandepoele K."/>
            <person name="Beszteri B."/>
            <person name="Gruber A."/>
            <person name="Heijde M."/>
            <person name="Katinka M."/>
            <person name="Mock T."/>
            <person name="Valentin K."/>
            <person name="Verret F."/>
            <person name="Berges J.A."/>
            <person name="Brownlee C."/>
            <person name="Cadoret J.P."/>
            <person name="Chiovitti A."/>
            <person name="Choi C.J."/>
            <person name="Coesel S."/>
            <person name="De Martino A."/>
            <person name="Detter J.C."/>
            <person name="Durkin C."/>
            <person name="Falciatore A."/>
            <person name="Fournet J."/>
            <person name="Haruta M."/>
            <person name="Huysman M.J."/>
            <person name="Jenkins B.D."/>
            <person name="Jiroutova K."/>
            <person name="Jorgensen R.E."/>
            <person name="Joubert Y."/>
            <person name="Kaplan A."/>
            <person name="Kroger N."/>
            <person name="Kroth P.G."/>
            <person name="La Roche J."/>
            <person name="Lindquist E."/>
            <person name="Lommer M."/>
            <person name="Martin-Jezequel V."/>
            <person name="Lopez P.J."/>
            <person name="Lucas S."/>
            <person name="Mangogna M."/>
            <person name="McGinnis K."/>
            <person name="Medlin L.K."/>
            <person name="Montsant A."/>
            <person name="Oudot-Le Secq M.P."/>
            <person name="Napoli C."/>
            <person name="Obornik M."/>
            <person name="Parker M.S."/>
            <person name="Petit J.L."/>
            <person name="Porcel B.M."/>
            <person name="Poulsen N."/>
            <person name="Robison M."/>
            <person name="Rychlewski L."/>
            <person name="Rynearson T.A."/>
            <person name="Schmutz J."/>
            <person name="Shapiro H."/>
            <person name="Siaut M."/>
            <person name="Stanley M."/>
            <person name="Sussman M.R."/>
            <person name="Taylor A.R."/>
            <person name="Vardi A."/>
            <person name="von Dassow P."/>
            <person name="Vyverman W."/>
            <person name="Willis A."/>
            <person name="Wyrwicz L.S."/>
            <person name="Rokhsar D.S."/>
            <person name="Weissenbach J."/>
            <person name="Armbrust E.V."/>
            <person name="Green B.R."/>
            <person name="Van de Peer Y."/>
            <person name="Grigoriev I.V."/>
        </authorList>
    </citation>
    <scope>NUCLEOTIDE SEQUENCE [LARGE SCALE GENOMIC DNA]</scope>
    <source>
        <strain evidence="9 10">CCMP1335</strain>
    </source>
</reference>
<dbReference type="HOGENOM" id="CLU_499247_0_0_1"/>
<proteinExistence type="inferred from homology"/>
<feature type="compositionally biased region" description="Acidic residues" evidence="7">
    <location>
        <begin position="48"/>
        <end position="57"/>
    </location>
</feature>
<dbReference type="AlphaFoldDB" id="B8C0X7"/>
<feature type="transmembrane region" description="Helical" evidence="8">
    <location>
        <begin position="367"/>
        <end position="387"/>
    </location>
</feature>
<dbReference type="InParanoid" id="B8C0X7"/>
<dbReference type="GO" id="GO:0016020">
    <property type="term" value="C:membrane"/>
    <property type="evidence" value="ECO:0007669"/>
    <property type="project" value="UniProtKB-SubCell"/>
</dbReference>
<dbReference type="PANTHER" id="PTHR31326">
    <property type="entry name" value="PROTEIN CLT2, CHLOROPLASTIC"/>
    <property type="match status" value="1"/>
</dbReference>
<feature type="transmembrane region" description="Helical" evidence="8">
    <location>
        <begin position="402"/>
        <end position="421"/>
    </location>
</feature>
<evidence type="ECO:0000256" key="2">
    <source>
        <dbReference type="ARBA" id="ARBA00006690"/>
    </source>
</evidence>
<comment type="similarity">
    <text evidence="2">Belongs to the CRT-like transporter family.</text>
</comment>
<reference evidence="9 10" key="1">
    <citation type="journal article" date="2004" name="Science">
        <title>The genome of the diatom Thalassiosira pseudonana: ecology, evolution, and metabolism.</title>
        <authorList>
            <person name="Armbrust E.V."/>
            <person name="Berges J.A."/>
            <person name="Bowler C."/>
            <person name="Green B.R."/>
            <person name="Martinez D."/>
            <person name="Putnam N.H."/>
            <person name="Zhou S."/>
            <person name="Allen A.E."/>
            <person name="Apt K.E."/>
            <person name="Bechner M."/>
            <person name="Brzezinski M.A."/>
            <person name="Chaal B.K."/>
            <person name="Chiovitti A."/>
            <person name="Davis A.K."/>
            <person name="Demarest M.S."/>
            <person name="Detter J.C."/>
            <person name="Glavina T."/>
            <person name="Goodstein D."/>
            <person name="Hadi M.Z."/>
            <person name="Hellsten U."/>
            <person name="Hildebrand M."/>
            <person name="Jenkins B.D."/>
            <person name="Jurka J."/>
            <person name="Kapitonov V.V."/>
            <person name="Kroger N."/>
            <person name="Lau W.W."/>
            <person name="Lane T.W."/>
            <person name="Larimer F.W."/>
            <person name="Lippmeier J.C."/>
            <person name="Lucas S."/>
            <person name="Medina M."/>
            <person name="Montsant A."/>
            <person name="Obornik M."/>
            <person name="Parker M.S."/>
            <person name="Palenik B."/>
            <person name="Pazour G.J."/>
            <person name="Richardson P.M."/>
            <person name="Rynearson T.A."/>
            <person name="Saito M.A."/>
            <person name="Schwartz D.C."/>
            <person name="Thamatrakoln K."/>
            <person name="Valentin K."/>
            <person name="Vardi A."/>
            <person name="Wilkerson F.P."/>
            <person name="Rokhsar D.S."/>
        </authorList>
    </citation>
    <scope>NUCLEOTIDE SEQUENCE [LARGE SCALE GENOMIC DNA]</scope>
    <source>
        <strain evidence="9 10">CCMP1335</strain>
    </source>
</reference>
<dbReference type="eggNOG" id="ENOG502QR5M">
    <property type="taxonomic scope" value="Eukaryota"/>
</dbReference>
<evidence type="ECO:0000313" key="10">
    <source>
        <dbReference type="Proteomes" id="UP000001449"/>
    </source>
</evidence>
<dbReference type="Pfam" id="PF08627">
    <property type="entry name" value="CRT-like"/>
    <property type="match status" value="2"/>
</dbReference>
<dbReference type="Proteomes" id="UP000001449">
    <property type="component" value="Chromosome 4"/>
</dbReference>
<evidence type="ECO:0000256" key="8">
    <source>
        <dbReference type="SAM" id="Phobius"/>
    </source>
</evidence>
<feature type="transmembrane region" description="Helical" evidence="8">
    <location>
        <begin position="176"/>
        <end position="205"/>
    </location>
</feature>
<evidence type="ECO:0000256" key="3">
    <source>
        <dbReference type="ARBA" id="ARBA00022448"/>
    </source>
</evidence>
<dbReference type="GeneID" id="7442044"/>
<dbReference type="InterPro" id="IPR013936">
    <property type="entry name" value="CRT-like"/>
</dbReference>